<organism evidence="4 5">
    <name type="scientific">Pseudodesulfovibrio portus</name>
    <dbReference type="NCBI Taxonomy" id="231439"/>
    <lineage>
        <taxon>Bacteria</taxon>
        <taxon>Pseudomonadati</taxon>
        <taxon>Thermodesulfobacteriota</taxon>
        <taxon>Desulfovibrionia</taxon>
        <taxon>Desulfovibrionales</taxon>
        <taxon>Desulfovibrionaceae</taxon>
    </lineage>
</organism>
<dbReference type="Pfam" id="PF00795">
    <property type="entry name" value="CN_hydrolase"/>
    <property type="match status" value="1"/>
</dbReference>
<comment type="similarity">
    <text evidence="1">Belongs to the carbon-nitrogen hydrolase superfamily. NIT1/NIT2 family.</text>
</comment>
<dbReference type="InterPro" id="IPR001110">
    <property type="entry name" value="UPF0012_CS"/>
</dbReference>
<evidence type="ECO:0000259" key="2">
    <source>
        <dbReference type="PROSITE" id="PS50263"/>
    </source>
</evidence>
<gene>
    <name evidence="4" type="ORF">JCM14722_14340</name>
</gene>
<dbReference type="CDD" id="cd07574">
    <property type="entry name" value="nitrilase_Rim1_like"/>
    <property type="match status" value="1"/>
</dbReference>
<dbReference type="GO" id="GO:0016787">
    <property type="term" value="F:hydrolase activity"/>
    <property type="evidence" value="ECO:0007669"/>
    <property type="project" value="UniProtKB-KW"/>
</dbReference>
<dbReference type="InterPro" id="IPR036526">
    <property type="entry name" value="C-N_Hydrolase_sf"/>
</dbReference>
<reference evidence="4" key="1">
    <citation type="submission" date="2022-08" db="EMBL/GenBank/DDBJ databases">
        <title>Genome Sequence of the sulphate-reducing bacterium, Pseudodesulfovibrio portus JCM14722.</title>
        <authorList>
            <person name="Kondo R."/>
            <person name="Kataoka T."/>
        </authorList>
    </citation>
    <scope>NUCLEOTIDE SEQUENCE</scope>
    <source>
        <strain evidence="4">JCM 14722</strain>
    </source>
</reference>
<dbReference type="InterPro" id="IPR003010">
    <property type="entry name" value="C-N_Hydrolase"/>
</dbReference>
<dbReference type="Proteomes" id="UP001061361">
    <property type="component" value="Chromosome"/>
</dbReference>
<evidence type="ECO:0000313" key="4">
    <source>
        <dbReference type="EMBL" id="BDQ33892.1"/>
    </source>
</evidence>
<keyword evidence="5" id="KW-1185">Reference proteome</keyword>
<dbReference type="RefSeq" id="WP_264983944.1">
    <property type="nucleotide sequence ID" value="NZ_AP026708.1"/>
</dbReference>
<dbReference type="Pfam" id="PF00583">
    <property type="entry name" value="Acetyltransf_1"/>
    <property type="match status" value="1"/>
</dbReference>
<dbReference type="InterPro" id="IPR016181">
    <property type="entry name" value="Acyl_CoA_acyltransferase"/>
</dbReference>
<dbReference type="PROSITE" id="PS50263">
    <property type="entry name" value="CN_HYDROLASE"/>
    <property type="match status" value="1"/>
</dbReference>
<dbReference type="PROSITE" id="PS01227">
    <property type="entry name" value="UPF0012"/>
    <property type="match status" value="1"/>
</dbReference>
<dbReference type="PANTHER" id="PTHR23088:SF50">
    <property type="entry name" value="HYDROLASE YHCX"/>
    <property type="match status" value="1"/>
</dbReference>
<dbReference type="EMBL" id="AP026708">
    <property type="protein sequence ID" value="BDQ33892.1"/>
    <property type="molecule type" value="Genomic_DNA"/>
</dbReference>
<dbReference type="Gene3D" id="3.40.630.30">
    <property type="match status" value="1"/>
</dbReference>
<dbReference type="InterPro" id="IPR000182">
    <property type="entry name" value="GNAT_dom"/>
</dbReference>
<dbReference type="Gene3D" id="3.60.110.10">
    <property type="entry name" value="Carbon-nitrogen hydrolase"/>
    <property type="match status" value="1"/>
</dbReference>
<dbReference type="CDD" id="cd04301">
    <property type="entry name" value="NAT_SF"/>
    <property type="match status" value="1"/>
</dbReference>
<feature type="domain" description="N-acetyltransferase" evidence="3">
    <location>
        <begin position="7"/>
        <end position="201"/>
    </location>
</feature>
<proteinExistence type="inferred from homology"/>
<dbReference type="SUPFAM" id="SSF56317">
    <property type="entry name" value="Carbon-nitrogen hydrolase"/>
    <property type="match status" value="1"/>
</dbReference>
<evidence type="ECO:0000256" key="1">
    <source>
        <dbReference type="ARBA" id="ARBA00010613"/>
    </source>
</evidence>
<protein>
    <submittedName>
        <fullName evidence="4">Hydrolase</fullName>
    </submittedName>
</protein>
<sequence length="519" mass="58776">MKEKKTVKVRPWKEEDIPAIVACQRAAYPDFDEQYDERIYAMQFAAFPEGQVLAEVNGKVVGYATSIIVLLDDSIDWYRYDEITGGGSFSTHTPTGDTLYGADIAVHPDYRGMGVAGKMYVHRKRIMKRYNLSRMIAHGRIMNYNEQAGRVTAREYVELVREGKLKDSALNAHLKAGYRVKGVFLDLLQDDSSLNYSTFLEMPNPDFQPVRRKIAGSPLKRTVRQFRVCAAQYQMRRIASWEDMRQAVEFFVATADAYHSHFLVMPELFTAQMFSTMPPEWDSRRAVLELAGMADRYLDMFRELATTYNLHIIGGSHPILRDGKLYNVAHLFTPTGNVYTQDKLHITPGEREDWGIHPGEGLSVFQTPLGRIAIQVCYDIEFPETSRLLALAGAEAIFVPFSTDEKRAYMRVRCTAQARAIENSIYTVIAANVGNLYGVKTYLLNYGQSAVFSPSDPAFPIPSLNGEADPGVETVVIADLDFASLSQVREFGSVRPLHERRPDMYELRPKAKIKIVRTE</sequence>
<name>A0ABM8AR43_9BACT</name>
<keyword evidence="4" id="KW-0378">Hydrolase</keyword>
<accession>A0ABM8AR43</accession>
<evidence type="ECO:0000259" key="3">
    <source>
        <dbReference type="PROSITE" id="PS51186"/>
    </source>
</evidence>
<dbReference type="SUPFAM" id="SSF55729">
    <property type="entry name" value="Acyl-CoA N-acyltransferases (Nat)"/>
    <property type="match status" value="1"/>
</dbReference>
<dbReference type="PROSITE" id="PS51186">
    <property type="entry name" value="GNAT"/>
    <property type="match status" value="1"/>
</dbReference>
<evidence type="ECO:0000313" key="5">
    <source>
        <dbReference type="Proteomes" id="UP001061361"/>
    </source>
</evidence>
<dbReference type="PANTHER" id="PTHR23088">
    <property type="entry name" value="NITRILASE-RELATED"/>
    <property type="match status" value="1"/>
</dbReference>
<feature type="domain" description="CN hydrolase" evidence="2">
    <location>
        <begin position="226"/>
        <end position="482"/>
    </location>
</feature>